<gene>
    <name evidence="2" type="ORF">FSW04_19565</name>
</gene>
<evidence type="ECO:0000313" key="2">
    <source>
        <dbReference type="EMBL" id="QEC49551.1"/>
    </source>
</evidence>
<protein>
    <submittedName>
        <fullName evidence="2">Uncharacterized protein</fullName>
    </submittedName>
</protein>
<evidence type="ECO:0000256" key="1">
    <source>
        <dbReference type="SAM" id="MobiDB-lite"/>
    </source>
</evidence>
<feature type="region of interest" description="Disordered" evidence="1">
    <location>
        <begin position="1"/>
        <end position="29"/>
    </location>
</feature>
<dbReference type="KEGG" id="bsol:FSW04_19565"/>
<evidence type="ECO:0000313" key="3">
    <source>
        <dbReference type="Proteomes" id="UP000321805"/>
    </source>
</evidence>
<accession>A0A5B8UAB8</accession>
<proteinExistence type="predicted"/>
<dbReference type="RefSeq" id="WP_146921917.1">
    <property type="nucleotide sequence ID" value="NZ_CP042430.1"/>
</dbReference>
<dbReference type="AlphaFoldDB" id="A0A5B8UAB8"/>
<dbReference type="EMBL" id="CP042430">
    <property type="protein sequence ID" value="QEC49551.1"/>
    <property type="molecule type" value="Genomic_DNA"/>
</dbReference>
<organism evidence="2 3">
    <name type="scientific">Baekduia soli</name>
    <dbReference type="NCBI Taxonomy" id="496014"/>
    <lineage>
        <taxon>Bacteria</taxon>
        <taxon>Bacillati</taxon>
        <taxon>Actinomycetota</taxon>
        <taxon>Thermoleophilia</taxon>
        <taxon>Solirubrobacterales</taxon>
        <taxon>Baekduiaceae</taxon>
        <taxon>Baekduia</taxon>
    </lineage>
</organism>
<sequence>MAPRARSRSSDVARSGAAGPHARRPADPVLRLQRMAGNRATAQVLARQPATKDYGTVRIPKLPAIKITGGNAGDWAAKKNPDTLEVTSEKGRHSAELERLAKERTRIPSLRVTTPMVDQSGQHLDYGSVEIEFVNARITGYAVDGKTETWRAVDFEAVHRTTVSHKTGV</sequence>
<name>A0A5B8UAB8_9ACTN</name>
<keyword evidence="3" id="KW-1185">Reference proteome</keyword>
<dbReference type="Proteomes" id="UP000321805">
    <property type="component" value="Chromosome"/>
</dbReference>
<reference evidence="2 3" key="1">
    <citation type="journal article" date="2018" name="J. Microbiol.">
        <title>Baekduia soli gen. nov., sp. nov., a novel bacterium isolated from the soil of Baekdu Mountain and proposal of a novel family name, Baekduiaceae fam. nov.</title>
        <authorList>
            <person name="An D.S."/>
            <person name="Siddiqi M.Z."/>
            <person name="Kim K.H."/>
            <person name="Yu H.S."/>
            <person name="Im W.T."/>
        </authorList>
    </citation>
    <scope>NUCLEOTIDE SEQUENCE [LARGE SCALE GENOMIC DNA]</scope>
    <source>
        <strain evidence="2 3">BR7-21</strain>
    </source>
</reference>